<dbReference type="RefSeq" id="WP_420245433.1">
    <property type="nucleotide sequence ID" value="NZ_BOPV01000001.1"/>
</dbReference>
<accession>A0A8S8XL22</accession>
<sequence length="192" mass="20678">MTMLTDTMRSAGAQLRQNRRLAIGAAVAALLVWVLALLALDGAIDGARARIETRQRDLARAARLADRDWTTVAAEAAARRADAEQRLWPIANEGLARAEFQEWITVAARNAGLARVQTRLELGEAPGAGPRRLVASLTADLDGPALERLLATLATAPRLIVVQTMRLSEAPVPRVDLLLATFGATNNTEDKK</sequence>
<comment type="caution">
    <text evidence="1">The sequence shown here is derived from an EMBL/GenBank/DDBJ whole genome shotgun (WGS) entry which is preliminary data.</text>
</comment>
<keyword evidence="2" id="KW-1185">Reference proteome</keyword>
<dbReference type="EMBL" id="BOPV01000001">
    <property type="protein sequence ID" value="GIL41795.1"/>
    <property type="molecule type" value="Genomic_DNA"/>
</dbReference>
<evidence type="ECO:0000313" key="2">
    <source>
        <dbReference type="Proteomes" id="UP000681075"/>
    </source>
</evidence>
<evidence type="ECO:0008006" key="3">
    <source>
        <dbReference type="Google" id="ProtNLM"/>
    </source>
</evidence>
<reference evidence="1" key="1">
    <citation type="submission" date="2021-02" db="EMBL/GenBank/DDBJ databases">
        <title>Genome sequence of Rhodospirillales sp. strain TMPK1 isolated from soil.</title>
        <authorList>
            <person name="Nakai R."/>
            <person name="Kusada H."/>
            <person name="Tamaki H."/>
        </authorList>
    </citation>
    <scope>NUCLEOTIDE SEQUENCE</scope>
    <source>
        <strain evidence="1">TMPK1</strain>
    </source>
</reference>
<proteinExistence type="predicted"/>
<dbReference type="Proteomes" id="UP000681075">
    <property type="component" value="Unassembled WGS sequence"/>
</dbReference>
<evidence type="ECO:0000313" key="1">
    <source>
        <dbReference type="EMBL" id="GIL41795.1"/>
    </source>
</evidence>
<dbReference type="AlphaFoldDB" id="A0A8S8XL22"/>
<organism evidence="1 2">
    <name type="scientific">Roseiterribacter gracilis</name>
    <dbReference type="NCBI Taxonomy" id="2812848"/>
    <lineage>
        <taxon>Bacteria</taxon>
        <taxon>Pseudomonadati</taxon>
        <taxon>Pseudomonadota</taxon>
        <taxon>Alphaproteobacteria</taxon>
        <taxon>Rhodospirillales</taxon>
        <taxon>Roseiterribacteraceae</taxon>
        <taxon>Roseiterribacter</taxon>
    </lineage>
</organism>
<name>A0A8S8XL22_9PROT</name>
<protein>
    <recommendedName>
        <fullName evidence="3">Type II secretion system protein M</fullName>
    </recommendedName>
</protein>
<gene>
    <name evidence="1" type="ORF">TMPK1_40320</name>
</gene>